<evidence type="ECO:0000313" key="2">
    <source>
        <dbReference type="Proteomes" id="UP000184128"/>
    </source>
</evidence>
<dbReference type="GeneID" id="98566779"/>
<sequence>MKSEVEVNYLFVSYVQQSIKNSASACLKKKQKYSHTYFPTDSLEDIMRSSISESYLSLDFISESEIMNLENFAENEALSRAIEQLNFKEKKLLYEKYIQCKTDSEIARIFDISRQGVSIFRKRLLKKLEVFLKR</sequence>
<dbReference type="STRING" id="1121025.SAMN02745249_00737"/>
<dbReference type="AlphaFoldDB" id="A0A1M4UQZ4"/>
<dbReference type="EMBL" id="FQUF01000009">
    <property type="protein sequence ID" value="SHE59146.1"/>
    <property type="molecule type" value="Genomic_DNA"/>
</dbReference>
<accession>A0A1M4UQZ4</accession>
<evidence type="ECO:0000313" key="1">
    <source>
        <dbReference type="EMBL" id="SHE59146.1"/>
    </source>
</evidence>
<dbReference type="SUPFAM" id="SSF88659">
    <property type="entry name" value="Sigma3 and sigma4 domains of RNA polymerase sigma factors"/>
    <property type="match status" value="1"/>
</dbReference>
<dbReference type="Proteomes" id="UP000184128">
    <property type="component" value="Unassembled WGS sequence"/>
</dbReference>
<gene>
    <name evidence="1" type="ORF">SAMN02745249_00737</name>
</gene>
<proteinExistence type="predicted"/>
<dbReference type="GO" id="GO:0003700">
    <property type="term" value="F:DNA-binding transcription factor activity"/>
    <property type="evidence" value="ECO:0007669"/>
    <property type="project" value="InterPro"/>
</dbReference>
<keyword evidence="2" id="KW-1185">Reference proteome</keyword>
<organism evidence="1 2">
    <name type="scientific">Atopostipes suicloacalis DSM 15692</name>
    <dbReference type="NCBI Taxonomy" id="1121025"/>
    <lineage>
        <taxon>Bacteria</taxon>
        <taxon>Bacillati</taxon>
        <taxon>Bacillota</taxon>
        <taxon>Bacilli</taxon>
        <taxon>Lactobacillales</taxon>
        <taxon>Carnobacteriaceae</taxon>
        <taxon>Atopostipes</taxon>
    </lineage>
</organism>
<name>A0A1M4UQZ4_9LACT</name>
<dbReference type="NCBIfam" id="TIGR02937">
    <property type="entry name" value="sigma70-ECF"/>
    <property type="match status" value="1"/>
</dbReference>
<dbReference type="RefSeq" id="WP_002415733.1">
    <property type="nucleotide sequence ID" value="NZ_FQUF01000009.1"/>
</dbReference>
<dbReference type="OrthoDB" id="2308519at2"/>
<dbReference type="Gene3D" id="1.20.140.160">
    <property type="match status" value="1"/>
</dbReference>
<reference evidence="1 2" key="1">
    <citation type="submission" date="2016-11" db="EMBL/GenBank/DDBJ databases">
        <authorList>
            <person name="Jaros S."/>
            <person name="Januszkiewicz K."/>
            <person name="Wedrychowicz H."/>
        </authorList>
    </citation>
    <scope>NUCLEOTIDE SEQUENCE [LARGE SCALE GENOMIC DNA]</scope>
    <source>
        <strain evidence="1 2">DSM 15692</strain>
    </source>
</reference>
<dbReference type="InterPro" id="IPR014284">
    <property type="entry name" value="RNA_pol_sigma-70_dom"/>
</dbReference>
<protein>
    <submittedName>
        <fullName evidence="1">RNA polymerase sigma factor, sigma-70 family</fullName>
    </submittedName>
</protein>
<dbReference type="InterPro" id="IPR013324">
    <property type="entry name" value="RNA_pol_sigma_r3/r4-like"/>
</dbReference>
<dbReference type="GO" id="GO:0006352">
    <property type="term" value="P:DNA-templated transcription initiation"/>
    <property type="evidence" value="ECO:0007669"/>
    <property type="project" value="InterPro"/>
</dbReference>